<sequence length="284" mass="33525">MGPYVRLLPFRGFVRRASPMIIAAPRSDHYRLASLARDSFLHGQLRWRNSRRHPTPWLKPLISNGTHRKLSGFHVFVFTNAILCSLVIGHKFNQQYHDALCSKIDEASPYRKTELGEDNQEFIMNFYTAIALKIFDVNHFHLVDFSDYASTVYYFCALHCEGKVDVPVEIFFQWNPQLHIFHYSLYEYHRDLLFSLPDCEMRDRLHERMRDACLRLHALLTDSRVQDALLEMYWGLYGENEVKPVAWESRLRVSQLGEGCFYELAGIMDKAEEMVDYTFVDIWR</sequence>
<name>A0A2H3B2Z8_9AGAR</name>
<dbReference type="Proteomes" id="UP000218334">
    <property type="component" value="Unassembled WGS sequence"/>
</dbReference>
<evidence type="ECO:0000313" key="1">
    <source>
        <dbReference type="EMBL" id="PBK65289.1"/>
    </source>
</evidence>
<proteinExistence type="predicted"/>
<evidence type="ECO:0000313" key="2">
    <source>
        <dbReference type="Proteomes" id="UP000218334"/>
    </source>
</evidence>
<gene>
    <name evidence="1" type="ORF">ARMSODRAFT_440525</name>
</gene>
<dbReference type="EMBL" id="KZ293446">
    <property type="protein sequence ID" value="PBK65289.1"/>
    <property type="molecule type" value="Genomic_DNA"/>
</dbReference>
<keyword evidence="2" id="KW-1185">Reference proteome</keyword>
<organism evidence="1 2">
    <name type="scientific">Armillaria solidipes</name>
    <dbReference type="NCBI Taxonomy" id="1076256"/>
    <lineage>
        <taxon>Eukaryota</taxon>
        <taxon>Fungi</taxon>
        <taxon>Dikarya</taxon>
        <taxon>Basidiomycota</taxon>
        <taxon>Agaricomycotina</taxon>
        <taxon>Agaricomycetes</taxon>
        <taxon>Agaricomycetidae</taxon>
        <taxon>Agaricales</taxon>
        <taxon>Marasmiineae</taxon>
        <taxon>Physalacriaceae</taxon>
        <taxon>Armillaria</taxon>
    </lineage>
</organism>
<dbReference type="AlphaFoldDB" id="A0A2H3B2Z8"/>
<accession>A0A2H3B2Z8</accession>
<protein>
    <submittedName>
        <fullName evidence="1">Uncharacterized protein</fullName>
    </submittedName>
</protein>
<reference evidence="2" key="1">
    <citation type="journal article" date="2017" name="Nat. Ecol. Evol.">
        <title>Genome expansion and lineage-specific genetic innovations in the forest pathogenic fungi Armillaria.</title>
        <authorList>
            <person name="Sipos G."/>
            <person name="Prasanna A.N."/>
            <person name="Walter M.C."/>
            <person name="O'Connor E."/>
            <person name="Balint B."/>
            <person name="Krizsan K."/>
            <person name="Kiss B."/>
            <person name="Hess J."/>
            <person name="Varga T."/>
            <person name="Slot J."/>
            <person name="Riley R."/>
            <person name="Boka B."/>
            <person name="Rigling D."/>
            <person name="Barry K."/>
            <person name="Lee J."/>
            <person name="Mihaltcheva S."/>
            <person name="LaButti K."/>
            <person name="Lipzen A."/>
            <person name="Waldron R."/>
            <person name="Moloney N.M."/>
            <person name="Sperisen C."/>
            <person name="Kredics L."/>
            <person name="Vagvoelgyi C."/>
            <person name="Patrignani A."/>
            <person name="Fitzpatrick D."/>
            <person name="Nagy I."/>
            <person name="Doyle S."/>
            <person name="Anderson J.B."/>
            <person name="Grigoriev I.V."/>
            <person name="Gueldener U."/>
            <person name="Muensterkoetter M."/>
            <person name="Nagy L.G."/>
        </authorList>
    </citation>
    <scope>NUCLEOTIDE SEQUENCE [LARGE SCALE GENOMIC DNA]</scope>
    <source>
        <strain evidence="2">28-4</strain>
    </source>
</reference>